<organism evidence="2 3">
    <name type="scientific">Uliginosibacterium aquaticum</name>
    <dbReference type="NCBI Taxonomy" id="2731212"/>
    <lineage>
        <taxon>Bacteria</taxon>
        <taxon>Pseudomonadati</taxon>
        <taxon>Pseudomonadota</taxon>
        <taxon>Betaproteobacteria</taxon>
        <taxon>Rhodocyclales</taxon>
        <taxon>Zoogloeaceae</taxon>
        <taxon>Uliginosibacterium</taxon>
    </lineage>
</organism>
<dbReference type="PANTHER" id="PTHR12558:SF13">
    <property type="entry name" value="CELL DIVISION CYCLE PROTEIN 27 HOMOLOG"/>
    <property type="match status" value="1"/>
</dbReference>
<dbReference type="InterPro" id="IPR011990">
    <property type="entry name" value="TPR-like_helical_dom_sf"/>
</dbReference>
<reference evidence="2 3" key="1">
    <citation type="submission" date="2020-06" db="EMBL/GenBank/DDBJ databases">
        <title>Draft genome of Uliginosibacterium sp. IMCC34675.</title>
        <authorList>
            <person name="Song J."/>
        </authorList>
    </citation>
    <scope>NUCLEOTIDE SEQUENCE [LARGE SCALE GENOMIC DNA]</scope>
    <source>
        <strain evidence="2 3">IMCC34675</strain>
    </source>
</reference>
<comment type="caution">
    <text evidence="2">The sequence shown here is derived from an EMBL/GenBank/DDBJ whole genome shotgun (WGS) entry which is preliminary data.</text>
</comment>
<dbReference type="PANTHER" id="PTHR12558">
    <property type="entry name" value="CELL DIVISION CYCLE 16,23,27"/>
    <property type="match status" value="1"/>
</dbReference>
<dbReference type="SUPFAM" id="SSF48452">
    <property type="entry name" value="TPR-like"/>
    <property type="match status" value="1"/>
</dbReference>
<dbReference type="SMART" id="SM00028">
    <property type="entry name" value="TPR"/>
    <property type="match status" value="3"/>
</dbReference>
<keyword evidence="1" id="KW-0802">TPR repeat</keyword>
<sequence>MRGGFIALWLEAVLFRLLGLNARAAAIFRHLLNLHQCVSCARHYAALAMQRGMRAEAALALEQLVQWAPQDVDAWFELGCVRDDLGHKHDAGEAFRQAARLQPDEERGWYALARMHMDLGEFAYAITPLRRVRELMPLSPLPLYLMGLCQQRCGNEAAVREAVRRLVEIDPLRAAQLIEETGSERLRCLLPPA</sequence>
<evidence type="ECO:0000313" key="2">
    <source>
        <dbReference type="EMBL" id="NSL54219.1"/>
    </source>
</evidence>
<feature type="repeat" description="TPR" evidence="1">
    <location>
        <begin position="72"/>
        <end position="105"/>
    </location>
</feature>
<dbReference type="PROSITE" id="PS50005">
    <property type="entry name" value="TPR"/>
    <property type="match status" value="1"/>
</dbReference>
<dbReference type="EMBL" id="JABCSC020000001">
    <property type="protein sequence ID" value="NSL54219.1"/>
    <property type="molecule type" value="Genomic_DNA"/>
</dbReference>
<evidence type="ECO:0008006" key="4">
    <source>
        <dbReference type="Google" id="ProtNLM"/>
    </source>
</evidence>
<name>A0ABX2IHV1_9RHOO</name>
<dbReference type="Gene3D" id="1.25.40.10">
    <property type="entry name" value="Tetratricopeptide repeat domain"/>
    <property type="match status" value="1"/>
</dbReference>
<dbReference type="RefSeq" id="WP_170020739.1">
    <property type="nucleotide sequence ID" value="NZ_JABCSC020000001.1"/>
</dbReference>
<accession>A0ABX2IHV1</accession>
<proteinExistence type="predicted"/>
<evidence type="ECO:0000313" key="3">
    <source>
        <dbReference type="Proteomes" id="UP000778523"/>
    </source>
</evidence>
<dbReference type="Pfam" id="PF13181">
    <property type="entry name" value="TPR_8"/>
    <property type="match status" value="1"/>
</dbReference>
<protein>
    <recommendedName>
        <fullName evidence="4">Tetratricopeptide repeat protein</fullName>
    </recommendedName>
</protein>
<dbReference type="InterPro" id="IPR019734">
    <property type="entry name" value="TPR_rpt"/>
</dbReference>
<gene>
    <name evidence="2" type="ORF">HJ583_004205</name>
</gene>
<dbReference type="Proteomes" id="UP000778523">
    <property type="component" value="Unassembled WGS sequence"/>
</dbReference>
<evidence type="ECO:0000256" key="1">
    <source>
        <dbReference type="PROSITE-ProRule" id="PRU00339"/>
    </source>
</evidence>
<keyword evidence="3" id="KW-1185">Reference proteome</keyword>